<feature type="transmembrane region" description="Helical" evidence="5">
    <location>
        <begin position="308"/>
        <end position="326"/>
    </location>
</feature>
<keyword evidence="2 5" id="KW-0812">Transmembrane</keyword>
<evidence type="ECO:0000256" key="3">
    <source>
        <dbReference type="ARBA" id="ARBA00022989"/>
    </source>
</evidence>
<feature type="transmembrane region" description="Helical" evidence="5">
    <location>
        <begin position="123"/>
        <end position="143"/>
    </location>
</feature>
<dbReference type="KEGG" id="alti:ALE3EI_0211"/>
<dbReference type="Gene3D" id="1.20.1420.30">
    <property type="entry name" value="NCX, central ion-binding region"/>
    <property type="match status" value="1"/>
</dbReference>
<feature type="transmembrane region" description="Helical" evidence="5">
    <location>
        <begin position="283"/>
        <end position="299"/>
    </location>
</feature>
<keyword evidence="4 5" id="KW-0472">Membrane</keyword>
<feature type="domain" description="Sodium/calcium exchanger membrane region" evidence="6">
    <location>
        <begin position="2"/>
        <end position="143"/>
    </location>
</feature>
<proteinExistence type="predicted"/>
<name>A0A7G8PR35_9FLAO</name>
<evidence type="ECO:0000313" key="7">
    <source>
        <dbReference type="EMBL" id="QNJ96801.1"/>
    </source>
</evidence>
<keyword evidence="8" id="KW-1185">Reference proteome</keyword>
<dbReference type="GO" id="GO:0005886">
    <property type="term" value="C:plasma membrane"/>
    <property type="evidence" value="ECO:0007669"/>
    <property type="project" value="TreeGrafter"/>
</dbReference>
<evidence type="ECO:0000259" key="6">
    <source>
        <dbReference type="Pfam" id="PF01699"/>
    </source>
</evidence>
<dbReference type="Pfam" id="PF01699">
    <property type="entry name" value="Na_Ca_ex"/>
    <property type="match status" value="2"/>
</dbReference>
<dbReference type="InterPro" id="IPR004481">
    <property type="entry name" value="K/Na/Ca-exchanger"/>
</dbReference>
<dbReference type="Proteomes" id="UP000515514">
    <property type="component" value="Chromosome"/>
</dbReference>
<comment type="subcellular location">
    <subcellularLocation>
        <location evidence="1">Membrane</location>
        <topology evidence="1">Multi-pass membrane protein</topology>
    </subcellularLocation>
</comment>
<evidence type="ECO:0000256" key="1">
    <source>
        <dbReference type="ARBA" id="ARBA00004141"/>
    </source>
</evidence>
<protein>
    <submittedName>
        <fullName evidence="7">Sodium/calcium exchanger</fullName>
    </submittedName>
</protein>
<organism evidence="7 8">
    <name type="scientific">Constantimarinum furrinae</name>
    <dbReference type="NCBI Taxonomy" id="2562285"/>
    <lineage>
        <taxon>Bacteria</taxon>
        <taxon>Pseudomonadati</taxon>
        <taxon>Bacteroidota</taxon>
        <taxon>Flavobacteriia</taxon>
        <taxon>Flavobacteriales</taxon>
        <taxon>Flavobacteriaceae</taxon>
        <taxon>Altibacter/Constantimarinum group</taxon>
        <taxon>Constantimarinum</taxon>
    </lineage>
</organism>
<evidence type="ECO:0000256" key="2">
    <source>
        <dbReference type="ARBA" id="ARBA00022692"/>
    </source>
</evidence>
<dbReference type="RefSeq" id="WP_186989976.1">
    <property type="nucleotide sequence ID" value="NZ_CP052909.1"/>
</dbReference>
<dbReference type="InterPro" id="IPR044880">
    <property type="entry name" value="NCX_ion-bd_dom_sf"/>
</dbReference>
<feature type="transmembrane region" description="Helical" evidence="5">
    <location>
        <begin position="173"/>
        <end position="194"/>
    </location>
</feature>
<accession>A0A7G8PR35</accession>
<dbReference type="AlphaFoldDB" id="A0A7G8PR35"/>
<dbReference type="NCBIfam" id="TIGR00367">
    <property type="entry name" value="calcium/sodium antiporter"/>
    <property type="match status" value="1"/>
</dbReference>
<dbReference type="PANTHER" id="PTHR10846:SF8">
    <property type="entry name" value="INNER MEMBRANE PROTEIN YRBG"/>
    <property type="match status" value="1"/>
</dbReference>
<dbReference type="GO" id="GO:0008273">
    <property type="term" value="F:calcium, potassium:sodium antiporter activity"/>
    <property type="evidence" value="ECO:0007669"/>
    <property type="project" value="TreeGrafter"/>
</dbReference>
<evidence type="ECO:0000313" key="8">
    <source>
        <dbReference type="Proteomes" id="UP000515514"/>
    </source>
</evidence>
<sequence>MSILFIFLGLLLLVIGGEFLVRSSVALSFKLRLSKMVIGLTVVSFATSAPELLVSVQAAVNGFSDISLGNVIGSNIANIGLVLGITAVIAPLAIDKDFYKFNWPVMMLLSVLLYFLLKSENELSRMEGMVFVVLLMVYLFLLIRRARNQRESQPTDDGIDDGLSLASNFKIGIWLLLGGAALYGGSELLVTGAVDLATAMGISERVIAVTMIAVGTSVPELAASVIAALKKEKAISLGNLIGSNIFNIASVLGITAIINPISLIDETSGIISADSLKILTNDIWWMIGFSAILIPFAFLPKKFTIGRYKGIVIVIAYCAFVGLAFID</sequence>
<feature type="transmembrane region" description="Helical" evidence="5">
    <location>
        <begin position="101"/>
        <end position="117"/>
    </location>
</feature>
<gene>
    <name evidence="7" type="ORF">ALE3EI_0211</name>
</gene>
<dbReference type="EMBL" id="CP052909">
    <property type="protein sequence ID" value="QNJ96801.1"/>
    <property type="molecule type" value="Genomic_DNA"/>
</dbReference>
<feature type="domain" description="Sodium/calcium exchanger membrane region" evidence="6">
    <location>
        <begin position="173"/>
        <end position="324"/>
    </location>
</feature>
<dbReference type="GO" id="GO:0006874">
    <property type="term" value="P:intracellular calcium ion homeostasis"/>
    <property type="evidence" value="ECO:0007669"/>
    <property type="project" value="TreeGrafter"/>
</dbReference>
<reference evidence="7 8" key="1">
    <citation type="submission" date="2020-04" db="EMBL/GenBank/DDBJ databases">
        <title>Genome sequence of Altibacter aquimarinus strain ALE3EI.</title>
        <authorList>
            <person name="Oh H.-M."/>
            <person name="Jang D."/>
        </authorList>
    </citation>
    <scope>NUCLEOTIDE SEQUENCE [LARGE SCALE GENOMIC DNA]</scope>
    <source>
        <strain evidence="7 8">ALE3EI</strain>
    </source>
</reference>
<evidence type="ECO:0000256" key="5">
    <source>
        <dbReference type="SAM" id="Phobius"/>
    </source>
</evidence>
<dbReference type="PANTHER" id="PTHR10846">
    <property type="entry name" value="SODIUM/POTASSIUM/CALCIUM EXCHANGER"/>
    <property type="match status" value="1"/>
</dbReference>
<feature type="transmembrane region" description="Helical" evidence="5">
    <location>
        <begin position="76"/>
        <end position="94"/>
    </location>
</feature>
<keyword evidence="3 5" id="KW-1133">Transmembrane helix</keyword>
<dbReference type="GO" id="GO:0005262">
    <property type="term" value="F:calcium channel activity"/>
    <property type="evidence" value="ECO:0007669"/>
    <property type="project" value="TreeGrafter"/>
</dbReference>
<feature type="transmembrane region" description="Helical" evidence="5">
    <location>
        <begin position="206"/>
        <end position="229"/>
    </location>
</feature>
<feature type="transmembrane region" description="Helical" evidence="5">
    <location>
        <begin position="241"/>
        <end position="263"/>
    </location>
</feature>
<dbReference type="InterPro" id="IPR004837">
    <property type="entry name" value="NaCa_Exmemb"/>
</dbReference>
<evidence type="ECO:0000256" key="4">
    <source>
        <dbReference type="ARBA" id="ARBA00023136"/>
    </source>
</evidence>